<organism evidence="2 3">
    <name type="scientific">Flammeovirga yaeyamensis</name>
    <dbReference type="NCBI Taxonomy" id="367791"/>
    <lineage>
        <taxon>Bacteria</taxon>
        <taxon>Pseudomonadati</taxon>
        <taxon>Bacteroidota</taxon>
        <taxon>Cytophagia</taxon>
        <taxon>Cytophagales</taxon>
        <taxon>Flammeovirgaceae</taxon>
        <taxon>Flammeovirga</taxon>
    </lineage>
</organism>
<name>A0AAX1NBA7_9BACT</name>
<dbReference type="RefSeq" id="WP_169663990.1">
    <property type="nucleotide sequence ID" value="NZ_CP076132.1"/>
</dbReference>
<feature type="chain" id="PRO_5043567286" description="Lipoprotein" evidence="1">
    <location>
        <begin position="22"/>
        <end position="520"/>
    </location>
</feature>
<evidence type="ECO:0000313" key="3">
    <source>
        <dbReference type="Proteomes" id="UP000678679"/>
    </source>
</evidence>
<proteinExistence type="predicted"/>
<dbReference type="Proteomes" id="UP000678679">
    <property type="component" value="Chromosome 1"/>
</dbReference>
<dbReference type="AlphaFoldDB" id="A0AAX1NBA7"/>
<gene>
    <name evidence="2" type="ORF">KMW28_07135</name>
</gene>
<dbReference type="KEGG" id="fya:KMW28_07135"/>
<evidence type="ECO:0000313" key="2">
    <source>
        <dbReference type="EMBL" id="QWG03352.1"/>
    </source>
</evidence>
<protein>
    <recommendedName>
        <fullName evidence="4">Lipoprotein</fullName>
    </recommendedName>
</protein>
<reference evidence="2 3" key="1">
    <citation type="submission" date="2021-05" db="EMBL/GenBank/DDBJ databases">
        <title>Comparative genomic studies on the polysaccharide-degrading batcterial strains of the Flammeovirga genus.</title>
        <authorList>
            <person name="Zewei F."/>
            <person name="Zheng Z."/>
            <person name="Yu L."/>
            <person name="Ruyue G."/>
            <person name="Yanhong M."/>
            <person name="Yuanyuan C."/>
            <person name="Jingyan G."/>
            <person name="Wenjun H."/>
        </authorList>
    </citation>
    <scope>NUCLEOTIDE SEQUENCE [LARGE SCALE GENOMIC DNA]</scope>
    <source>
        <strain evidence="2 3">NBRC:100898</strain>
    </source>
</reference>
<dbReference type="PROSITE" id="PS51257">
    <property type="entry name" value="PROKAR_LIPOPROTEIN"/>
    <property type="match status" value="1"/>
</dbReference>
<evidence type="ECO:0000256" key="1">
    <source>
        <dbReference type="SAM" id="SignalP"/>
    </source>
</evidence>
<keyword evidence="3" id="KW-1185">Reference proteome</keyword>
<keyword evidence="1" id="KW-0732">Signal</keyword>
<evidence type="ECO:0008006" key="4">
    <source>
        <dbReference type="Google" id="ProtNLM"/>
    </source>
</evidence>
<dbReference type="EMBL" id="CP076132">
    <property type="protein sequence ID" value="QWG03352.1"/>
    <property type="molecule type" value="Genomic_DNA"/>
</dbReference>
<feature type="signal peptide" evidence="1">
    <location>
        <begin position="1"/>
        <end position="21"/>
    </location>
</feature>
<sequence>MKSIKILFTLISAFIFFGCSQDENLTPDQAPVESQINSLFSFTDFTKNGVVDIAKNEDGSVNIIVELSQPASEHYEVKLYEGMLDADLEVQSILDLSPIESGNTISSTDVSNTYSYEELMSANIHLRVTQNNDHDVKSATDLGANAFKTSEIKTYPIIRNGDEVGTSAFIPRENGPMMVGVSLYYKDFEYGYEIDIYAGTALEGNNENVLIDLIDINERTSKSNSYTNLDEGYALPIDIEDGYLRIDRVPTHQGEEYYSKTDIGGNELTGRSISYDFDRPGSEDRINGWVKLEERVNGNTLFSYQMTGEVIPSSTYAVNLNDNNYILHGENVASLGKFPANFEGVTYADVKGLKDGSAISYDQIIEGTYSVRMNKSNDPDYNGKEVYAVSDIGQAALTDTMYEADITFTHPDFMNENMNVKIYKRLNGFTLLEVEGSDYTNDNIFHDLELYTGKDHESQSSSKVAYMISIDRYYHGYRETSPYEDPNNKEITFDEMMEQGGHYRLLDSDGEEIGYAVLPN</sequence>
<accession>A0AAX1NBA7</accession>